<dbReference type="Proteomes" id="UP000054279">
    <property type="component" value="Unassembled WGS sequence"/>
</dbReference>
<keyword evidence="5" id="KW-0648">Protein biosynthesis</keyword>
<evidence type="ECO:0000256" key="2">
    <source>
        <dbReference type="ARBA" id="ARBA00007251"/>
    </source>
</evidence>
<evidence type="ECO:0000256" key="8">
    <source>
        <dbReference type="ARBA" id="ARBA00046432"/>
    </source>
</evidence>
<name>A0A0C9VMR4_SPHS4</name>
<accession>A0A0C9VMR4</accession>
<dbReference type="PANTHER" id="PTHR10233">
    <property type="entry name" value="TRANSLATION INITIATION FACTOR EIF-2B"/>
    <property type="match status" value="1"/>
</dbReference>
<evidence type="ECO:0000256" key="3">
    <source>
        <dbReference type="ARBA" id="ARBA00022490"/>
    </source>
</evidence>
<dbReference type="InterPro" id="IPR037171">
    <property type="entry name" value="NagB/RpiA_transferase-like"/>
</dbReference>
<evidence type="ECO:0000256" key="4">
    <source>
        <dbReference type="ARBA" id="ARBA00022540"/>
    </source>
</evidence>
<reference evidence="10 11" key="1">
    <citation type="submission" date="2014-06" db="EMBL/GenBank/DDBJ databases">
        <title>Evolutionary Origins and Diversification of the Mycorrhizal Mutualists.</title>
        <authorList>
            <consortium name="DOE Joint Genome Institute"/>
            <consortium name="Mycorrhizal Genomics Consortium"/>
            <person name="Kohler A."/>
            <person name="Kuo A."/>
            <person name="Nagy L.G."/>
            <person name="Floudas D."/>
            <person name="Copeland A."/>
            <person name="Barry K.W."/>
            <person name="Cichocki N."/>
            <person name="Veneault-Fourrey C."/>
            <person name="LaButti K."/>
            <person name="Lindquist E.A."/>
            <person name="Lipzen A."/>
            <person name="Lundell T."/>
            <person name="Morin E."/>
            <person name="Murat C."/>
            <person name="Riley R."/>
            <person name="Ohm R."/>
            <person name="Sun H."/>
            <person name="Tunlid A."/>
            <person name="Henrissat B."/>
            <person name="Grigoriev I.V."/>
            <person name="Hibbett D.S."/>
            <person name="Martin F."/>
        </authorList>
    </citation>
    <scope>NUCLEOTIDE SEQUENCE [LARGE SCALE GENOMIC DNA]</scope>
    <source>
        <strain evidence="10 11">SS14</strain>
    </source>
</reference>
<gene>
    <name evidence="10" type="ORF">M422DRAFT_68846</name>
</gene>
<proteinExistence type="inferred from homology"/>
<dbReference type="InterPro" id="IPR000649">
    <property type="entry name" value="IF-2B-related"/>
</dbReference>
<dbReference type="GO" id="GO:0005829">
    <property type="term" value="C:cytosol"/>
    <property type="evidence" value="ECO:0007669"/>
    <property type="project" value="UniProtKB-SubCell"/>
</dbReference>
<keyword evidence="4" id="KW-0396">Initiation factor</keyword>
<dbReference type="EMBL" id="KN837153">
    <property type="protein sequence ID" value="KIJ39250.1"/>
    <property type="molecule type" value="Genomic_DNA"/>
</dbReference>
<dbReference type="InterPro" id="IPR042529">
    <property type="entry name" value="IF_2B-like_C"/>
</dbReference>
<comment type="subcellular location">
    <subcellularLocation>
        <location evidence="1">Cytoplasm</location>
        <location evidence="1">Cytosol</location>
    </subcellularLocation>
</comment>
<organism evidence="10 11">
    <name type="scientific">Sphaerobolus stellatus (strain SS14)</name>
    <dbReference type="NCBI Taxonomy" id="990650"/>
    <lineage>
        <taxon>Eukaryota</taxon>
        <taxon>Fungi</taxon>
        <taxon>Dikarya</taxon>
        <taxon>Basidiomycota</taxon>
        <taxon>Agaricomycotina</taxon>
        <taxon>Agaricomycetes</taxon>
        <taxon>Phallomycetidae</taxon>
        <taxon>Geastrales</taxon>
        <taxon>Sphaerobolaceae</taxon>
        <taxon>Sphaerobolus</taxon>
    </lineage>
</organism>
<evidence type="ECO:0000256" key="1">
    <source>
        <dbReference type="ARBA" id="ARBA00004514"/>
    </source>
</evidence>
<evidence type="ECO:0000256" key="7">
    <source>
        <dbReference type="ARBA" id="ARBA00044356"/>
    </source>
</evidence>
<dbReference type="AlphaFoldDB" id="A0A0C9VMR4"/>
<dbReference type="HOGENOM" id="CLU_2135148_0_0_1"/>
<dbReference type="Gene3D" id="1.20.120.420">
    <property type="entry name" value="translation initiation factor eif-2b, domain 1"/>
    <property type="match status" value="1"/>
</dbReference>
<comment type="subunit">
    <text evidence="8">Component of the translation initiation factor 2B (eIF2B) complex which is a heterodecamer of two sets of five different subunits: alpha, beta, gamma, delta and epsilon. Subunits alpha, beta and delta comprise a regulatory subcomplex and subunits epsilon and gamma comprise a catalytic subcomplex. Within the complex, the hexameric regulatory complex resides at the center, with the two heterodimeric catalytic subcomplexes bound on opposite sides.</text>
</comment>
<dbReference type="SUPFAM" id="SSF100950">
    <property type="entry name" value="NagB/RpiA/CoA transferase-like"/>
    <property type="match status" value="1"/>
</dbReference>
<sequence length="113" mass="12704">MSRDLTTYLNPQINHLVSSRPMAVSMENAIRYLEVEISVLELSLPEQDAKELLCERVDHYVCDNITVADKIIQEVAAEKIHDGDVVLAYARCSSMDTLMANNFPSLSSIPDDY</sequence>
<comment type="similarity">
    <text evidence="2 9">Belongs to the eIF-2B alpha/beta/delta subunits family.</text>
</comment>
<dbReference type="OrthoDB" id="10254737at2759"/>
<evidence type="ECO:0000256" key="9">
    <source>
        <dbReference type="RuleBase" id="RU003814"/>
    </source>
</evidence>
<evidence type="ECO:0000313" key="10">
    <source>
        <dbReference type="EMBL" id="KIJ39250.1"/>
    </source>
</evidence>
<keyword evidence="3" id="KW-0963">Cytoplasm</keyword>
<evidence type="ECO:0000256" key="6">
    <source>
        <dbReference type="ARBA" id="ARBA00044147"/>
    </source>
</evidence>
<dbReference type="InterPro" id="IPR027363">
    <property type="entry name" value="M1Pi_N"/>
</dbReference>
<dbReference type="Gene3D" id="3.40.50.10470">
    <property type="entry name" value="Translation initiation factor eif-2b, domain 2"/>
    <property type="match status" value="1"/>
</dbReference>
<dbReference type="PANTHER" id="PTHR10233:SF14">
    <property type="entry name" value="TRANSLATION INITIATION FACTOR EIF-2B SUBUNIT DELTA"/>
    <property type="match status" value="1"/>
</dbReference>
<evidence type="ECO:0000313" key="11">
    <source>
        <dbReference type="Proteomes" id="UP000054279"/>
    </source>
</evidence>
<dbReference type="GO" id="GO:0003743">
    <property type="term" value="F:translation initiation factor activity"/>
    <property type="evidence" value="ECO:0007669"/>
    <property type="project" value="UniProtKB-KW"/>
</dbReference>
<keyword evidence="11" id="KW-1185">Reference proteome</keyword>
<dbReference type="Pfam" id="PF01008">
    <property type="entry name" value="IF-2B"/>
    <property type="match status" value="1"/>
</dbReference>
<evidence type="ECO:0000256" key="5">
    <source>
        <dbReference type="ARBA" id="ARBA00022917"/>
    </source>
</evidence>
<protein>
    <recommendedName>
        <fullName evidence="6">Translation initiation factor eIF2B subunit delta</fullName>
    </recommendedName>
    <alternativeName>
        <fullName evidence="7">eIF2B GDP-GTP exchange factor subunit delta</fullName>
    </alternativeName>
</protein>